<keyword evidence="3 6" id="KW-0732">Signal</keyword>
<organism evidence="8 9">
    <name type="scientific">Leptosia nina</name>
    <dbReference type="NCBI Taxonomy" id="320188"/>
    <lineage>
        <taxon>Eukaryota</taxon>
        <taxon>Metazoa</taxon>
        <taxon>Ecdysozoa</taxon>
        <taxon>Arthropoda</taxon>
        <taxon>Hexapoda</taxon>
        <taxon>Insecta</taxon>
        <taxon>Pterygota</taxon>
        <taxon>Neoptera</taxon>
        <taxon>Endopterygota</taxon>
        <taxon>Lepidoptera</taxon>
        <taxon>Glossata</taxon>
        <taxon>Ditrysia</taxon>
        <taxon>Papilionoidea</taxon>
        <taxon>Pieridae</taxon>
        <taxon>Pierinae</taxon>
        <taxon>Leptosia</taxon>
    </lineage>
</organism>
<dbReference type="GO" id="GO:0030200">
    <property type="term" value="P:heparan sulfate proteoglycan catabolic process"/>
    <property type="evidence" value="ECO:0007669"/>
    <property type="project" value="TreeGrafter"/>
</dbReference>
<evidence type="ECO:0000259" key="7">
    <source>
        <dbReference type="Pfam" id="PF00884"/>
    </source>
</evidence>
<evidence type="ECO:0000256" key="1">
    <source>
        <dbReference type="ARBA" id="ARBA00001913"/>
    </source>
</evidence>
<evidence type="ECO:0000313" key="9">
    <source>
        <dbReference type="Proteomes" id="UP001497472"/>
    </source>
</evidence>
<dbReference type="PROSITE" id="PS00149">
    <property type="entry name" value="SULFATASE_2"/>
    <property type="match status" value="1"/>
</dbReference>
<comment type="similarity">
    <text evidence="2">Belongs to the sulfatase family.</text>
</comment>
<dbReference type="GO" id="GO:0006027">
    <property type="term" value="P:glycosaminoglycan catabolic process"/>
    <property type="evidence" value="ECO:0007669"/>
    <property type="project" value="TreeGrafter"/>
</dbReference>
<dbReference type="GO" id="GO:0016250">
    <property type="term" value="F:N-sulfoglucosamine sulfohydrolase activity"/>
    <property type="evidence" value="ECO:0007669"/>
    <property type="project" value="TreeGrafter"/>
</dbReference>
<keyword evidence="5" id="KW-0325">Glycoprotein</keyword>
<reference evidence="8 9" key="1">
    <citation type="submission" date="2023-11" db="EMBL/GenBank/DDBJ databases">
        <authorList>
            <person name="Okamura Y."/>
        </authorList>
    </citation>
    <scope>NUCLEOTIDE SEQUENCE [LARGE SCALE GENOMIC DNA]</scope>
</reference>
<dbReference type="Gene3D" id="3.40.720.10">
    <property type="entry name" value="Alkaline Phosphatase, subunit A"/>
    <property type="match status" value="1"/>
</dbReference>
<dbReference type="CDD" id="cd16027">
    <property type="entry name" value="SGSH"/>
    <property type="match status" value="1"/>
</dbReference>
<feature type="signal peptide" evidence="6">
    <location>
        <begin position="1"/>
        <end position="28"/>
    </location>
</feature>
<dbReference type="InterPro" id="IPR000917">
    <property type="entry name" value="Sulfatase_N"/>
</dbReference>
<comment type="caution">
    <text evidence="8">The sequence shown here is derived from an EMBL/GenBank/DDBJ whole genome shotgun (WGS) entry which is preliminary data.</text>
</comment>
<dbReference type="PROSITE" id="PS00523">
    <property type="entry name" value="SULFATASE_1"/>
    <property type="match status" value="1"/>
</dbReference>
<keyword evidence="9" id="KW-1185">Reference proteome</keyword>
<dbReference type="PANTHER" id="PTHR43108">
    <property type="entry name" value="N-ACETYLGLUCOSAMINE-6-SULFATASE FAMILY MEMBER"/>
    <property type="match status" value="1"/>
</dbReference>
<name>A0AAV1JCP9_9NEOP</name>
<gene>
    <name evidence="8" type="ORF">LNINA_LOCUS6389</name>
</gene>
<keyword evidence="4" id="KW-0378">Hydrolase</keyword>
<evidence type="ECO:0000256" key="5">
    <source>
        <dbReference type="ARBA" id="ARBA00023180"/>
    </source>
</evidence>
<accession>A0AAV1JCP9</accession>
<feature type="domain" description="Sulfatase N-terminal" evidence="7">
    <location>
        <begin position="32"/>
        <end position="339"/>
    </location>
</feature>
<dbReference type="Proteomes" id="UP001497472">
    <property type="component" value="Unassembled WGS sequence"/>
</dbReference>
<evidence type="ECO:0000256" key="4">
    <source>
        <dbReference type="ARBA" id="ARBA00022801"/>
    </source>
</evidence>
<evidence type="ECO:0000256" key="2">
    <source>
        <dbReference type="ARBA" id="ARBA00008779"/>
    </source>
</evidence>
<evidence type="ECO:0000256" key="6">
    <source>
        <dbReference type="SAM" id="SignalP"/>
    </source>
</evidence>
<sequence length="520" mass="59349">MRLLVKVVHKAEFVYALMFLFLAECAISHKSKNTVILLADDGGFELGAYGNKICQTPNIDALARRGVIFNNVFTSVSSCSPSRAALLTGQPSHQNGMYGLHHGIHHFNSFNNVTSLPNLLRSHGVYTGIIGKKHVGPNAVYQFDFEQTEENNHINQVGRNITHIKLLVREFLQLVNKNKMPFLLYVGFHDPHRCGHSEPQYGAFCERFGSGEPGMGSIPDWEPWYYQWDEVQLPFHIQDTEAARRDIAAQYTTMSRLDQGVALILRELDTSGHTNDTLVIYTSDNGIPFPSGRTNFYDPGLREPLIISSPEMSARKNEASYTMVSLLDVFPTVLDWFGILEEMDVSNDIDGRGDLPKSLLPILIREPPLSNDEAVFASQTHHEITMYYPMRAVRTSSHKLIHNLNFAMPFPIDQDLYMSPTFQDILNRTRSKQPLPWYKTLKRHYYRPQWELYDLLADPEELNNLHGKSGSAETESRLRVRLLAWQRDTRDPWLCSPDAVLEGDEVCRSLDNGLMHFHMR</sequence>
<evidence type="ECO:0000313" key="8">
    <source>
        <dbReference type="EMBL" id="CAK1546881.1"/>
    </source>
</evidence>
<dbReference type="SUPFAM" id="SSF53649">
    <property type="entry name" value="Alkaline phosphatase-like"/>
    <property type="match status" value="1"/>
</dbReference>
<dbReference type="InterPro" id="IPR017850">
    <property type="entry name" value="Alkaline_phosphatase_core_sf"/>
</dbReference>
<dbReference type="InterPro" id="IPR024607">
    <property type="entry name" value="Sulfatase_CS"/>
</dbReference>
<proteinExistence type="inferred from homology"/>
<dbReference type="AlphaFoldDB" id="A0AAV1JCP9"/>
<dbReference type="EMBL" id="CAVLEF010000009">
    <property type="protein sequence ID" value="CAK1546881.1"/>
    <property type="molecule type" value="Genomic_DNA"/>
</dbReference>
<evidence type="ECO:0000256" key="3">
    <source>
        <dbReference type="ARBA" id="ARBA00022729"/>
    </source>
</evidence>
<dbReference type="Pfam" id="PF00884">
    <property type="entry name" value="Sulfatase"/>
    <property type="match status" value="1"/>
</dbReference>
<feature type="chain" id="PRO_5043909125" description="Sulfatase N-terminal domain-containing protein" evidence="6">
    <location>
        <begin position="29"/>
        <end position="520"/>
    </location>
</feature>
<comment type="cofactor">
    <cofactor evidence="1">
        <name>Ca(2+)</name>
        <dbReference type="ChEBI" id="CHEBI:29108"/>
    </cofactor>
</comment>
<protein>
    <recommendedName>
        <fullName evidence="7">Sulfatase N-terminal domain-containing protein</fullName>
    </recommendedName>
</protein>
<dbReference type="PANTHER" id="PTHR43108:SF6">
    <property type="entry name" value="N-SULPHOGLUCOSAMINE SULPHOHYDROLASE"/>
    <property type="match status" value="1"/>
</dbReference>